<accession>A0A1M7CNJ3</accession>
<evidence type="ECO:0000313" key="2">
    <source>
        <dbReference type="EMBL" id="SED72861.1"/>
    </source>
</evidence>
<proteinExistence type="predicted"/>
<name>A0A1M7CNJ3_9BRAD</name>
<dbReference type="Proteomes" id="UP000183208">
    <property type="component" value="Unassembled WGS sequence"/>
</dbReference>
<protein>
    <submittedName>
        <fullName evidence="2">Uncharacterized protein</fullName>
    </submittedName>
</protein>
<feature type="transmembrane region" description="Helical" evidence="1">
    <location>
        <begin position="62"/>
        <end position="82"/>
    </location>
</feature>
<keyword evidence="1" id="KW-0812">Transmembrane</keyword>
<sequence length="298" mass="32114">MQVAFAMGALGALLGVWIAWSQSPVVVTVLPLLFGVIGGAGGYSLLKMDFSKPHNKEKLHVIGLGLGTLCLSCLIFMVAAIISRPFLADLIAPDDVDVTASASPFRLVMMRARLQALGATGKEIKFILKPPISRISDSDQIVILAKDADEFVKTYDSISEPDKAALETDFSDLNPGTLANRCRVFLAEKEALSSGGKSLDNYQSALLITRFATVALEARTGNPENERQKTLVKHPMLIATRIKLIRDLQAIRRITEADTSSREIEEADKVLLPILAKAPKSAGKTVEIGGMLDSPSAR</sequence>
<evidence type="ECO:0000313" key="3">
    <source>
        <dbReference type="Proteomes" id="UP000183208"/>
    </source>
</evidence>
<dbReference type="RefSeq" id="WP_143039760.1">
    <property type="nucleotide sequence ID" value="NZ_FNTI01000001.1"/>
</dbReference>
<organism evidence="2 3">
    <name type="scientific">Bradyrhizobium lablabi</name>
    <dbReference type="NCBI Taxonomy" id="722472"/>
    <lineage>
        <taxon>Bacteria</taxon>
        <taxon>Pseudomonadati</taxon>
        <taxon>Pseudomonadota</taxon>
        <taxon>Alphaproteobacteria</taxon>
        <taxon>Hyphomicrobiales</taxon>
        <taxon>Nitrobacteraceae</taxon>
        <taxon>Bradyrhizobium</taxon>
    </lineage>
</organism>
<evidence type="ECO:0000256" key="1">
    <source>
        <dbReference type="SAM" id="Phobius"/>
    </source>
</evidence>
<dbReference type="EMBL" id="FNTI01000001">
    <property type="protein sequence ID" value="SED72861.1"/>
    <property type="molecule type" value="Genomic_DNA"/>
</dbReference>
<gene>
    <name evidence="2" type="ORF">SAMN05444171_4959</name>
</gene>
<keyword evidence="1" id="KW-1133">Transmembrane helix</keyword>
<keyword evidence="1" id="KW-0472">Membrane</keyword>
<dbReference type="AlphaFoldDB" id="A0A1M7CNJ3"/>
<reference evidence="2 3" key="1">
    <citation type="submission" date="2016-10" db="EMBL/GenBank/DDBJ databases">
        <authorList>
            <person name="de Groot N.N."/>
        </authorList>
    </citation>
    <scope>NUCLEOTIDE SEQUENCE [LARGE SCALE GENOMIC DNA]</scope>
    <source>
        <strain evidence="2 3">GAS522</strain>
    </source>
</reference>
<feature type="transmembrane region" description="Helical" evidence="1">
    <location>
        <begin position="31"/>
        <end position="50"/>
    </location>
</feature>